<keyword evidence="1" id="KW-0479">Metal-binding</keyword>
<dbReference type="RefSeq" id="XP_009026356.1">
    <property type="nucleotide sequence ID" value="XM_009028108.1"/>
</dbReference>
<reference evidence="8 10" key="2">
    <citation type="journal article" date="2013" name="Nature">
        <title>Insights into bilaterian evolution from three spiralian genomes.</title>
        <authorList>
            <person name="Simakov O."/>
            <person name="Marletaz F."/>
            <person name="Cho S.J."/>
            <person name="Edsinger-Gonzales E."/>
            <person name="Havlak P."/>
            <person name="Hellsten U."/>
            <person name="Kuo D.H."/>
            <person name="Larsson T."/>
            <person name="Lv J."/>
            <person name="Arendt D."/>
            <person name="Savage R."/>
            <person name="Osoegawa K."/>
            <person name="de Jong P."/>
            <person name="Grimwood J."/>
            <person name="Chapman J.A."/>
            <person name="Shapiro H."/>
            <person name="Aerts A."/>
            <person name="Otillar R.P."/>
            <person name="Terry A.Y."/>
            <person name="Boore J.L."/>
            <person name="Grigoriev I.V."/>
            <person name="Lindberg D.R."/>
            <person name="Seaver E.C."/>
            <person name="Weisblat D.A."/>
            <person name="Putnam N.H."/>
            <person name="Rokhsar D.S."/>
        </authorList>
    </citation>
    <scope>NUCLEOTIDE SEQUENCE</scope>
</reference>
<dbReference type="KEGG" id="hro:HELRODRAFT_179255"/>
<keyword evidence="5" id="KW-0325">Glycoprotein</keyword>
<evidence type="ECO:0000313" key="9">
    <source>
        <dbReference type="EnsemblMetazoa" id="HelroP179255"/>
    </source>
</evidence>
<feature type="domain" description="ADAMTS cysteine-rich" evidence="7">
    <location>
        <begin position="247"/>
        <end position="309"/>
    </location>
</feature>
<gene>
    <name evidence="9" type="primary">20207206</name>
    <name evidence="8" type="ORF">HELRODRAFT_179255</name>
</gene>
<accession>T1FEF7</accession>
<dbReference type="GO" id="GO:0046872">
    <property type="term" value="F:metal ion binding"/>
    <property type="evidence" value="ECO:0007669"/>
    <property type="project" value="UniProtKB-KW"/>
</dbReference>
<evidence type="ECO:0000313" key="8">
    <source>
        <dbReference type="EMBL" id="ESN95485.1"/>
    </source>
</evidence>
<evidence type="ECO:0000256" key="6">
    <source>
        <dbReference type="SAM" id="Phobius"/>
    </source>
</evidence>
<sequence>MKIGYYFIVILLAFICLYNWMDDSTGVGKLRHAKLFYATRKTLFAKTRWLSFKNETMKKWRLALYYRHVVYKKKNNFVNALTKEKGSLSCDKTFHNSVLKYLKVKLDDIKLLIEEDPLKNRELPKIKRREVAYDAAIIFTGSSTPSSMCDKGQKHALVRDVGLGTTSILVAVEIANMLTSKNSGKSSCNNGKRLKLSEINGMSKKELDKFRDDFFTKSFDCTRDVFEPEGRKFKFTNKTNFHEKYFGRIFNKTEQCWYLAGPTSHPCGKGTCEALYCHIGKDCRTLTPPLDGTSCDRTFQKACLDGQCVKFNPKIVFKGMPYTECTRDYKKLEVG</sequence>
<dbReference type="Proteomes" id="UP000015101">
    <property type="component" value="Unassembled WGS sequence"/>
</dbReference>
<protein>
    <recommendedName>
        <fullName evidence="7">ADAMTS cysteine-rich domain-containing protein</fullName>
    </recommendedName>
</protein>
<evidence type="ECO:0000259" key="7">
    <source>
        <dbReference type="Pfam" id="PF17771"/>
    </source>
</evidence>
<keyword evidence="6" id="KW-1133">Transmembrane helix</keyword>
<dbReference type="InParanoid" id="T1FEF7"/>
<keyword evidence="6" id="KW-0472">Membrane</keyword>
<dbReference type="AlphaFoldDB" id="T1FEF7"/>
<keyword evidence="4" id="KW-1015">Disulfide bond</keyword>
<evidence type="ECO:0000256" key="4">
    <source>
        <dbReference type="ARBA" id="ARBA00023157"/>
    </source>
</evidence>
<dbReference type="CTD" id="20207206"/>
<keyword evidence="6" id="KW-0812">Transmembrane</keyword>
<dbReference type="Gene3D" id="3.40.1620.60">
    <property type="match status" value="1"/>
</dbReference>
<reference evidence="9" key="3">
    <citation type="submission" date="2015-06" db="UniProtKB">
        <authorList>
            <consortium name="EnsemblMetazoa"/>
        </authorList>
    </citation>
    <scope>IDENTIFICATION</scope>
</reference>
<evidence type="ECO:0000256" key="5">
    <source>
        <dbReference type="ARBA" id="ARBA00023180"/>
    </source>
</evidence>
<name>T1FEF7_HELRO</name>
<keyword evidence="3" id="KW-0862">Zinc</keyword>
<evidence type="ECO:0000256" key="1">
    <source>
        <dbReference type="ARBA" id="ARBA00022723"/>
    </source>
</evidence>
<reference evidence="10" key="1">
    <citation type="submission" date="2012-12" db="EMBL/GenBank/DDBJ databases">
        <authorList>
            <person name="Hellsten U."/>
            <person name="Grimwood J."/>
            <person name="Chapman J.A."/>
            <person name="Shapiro H."/>
            <person name="Aerts A."/>
            <person name="Otillar R.P."/>
            <person name="Terry A.Y."/>
            <person name="Boore J.L."/>
            <person name="Simakov O."/>
            <person name="Marletaz F."/>
            <person name="Cho S.-J."/>
            <person name="Edsinger-Gonzales E."/>
            <person name="Havlak P."/>
            <person name="Kuo D.-H."/>
            <person name="Larsson T."/>
            <person name="Lv J."/>
            <person name="Arendt D."/>
            <person name="Savage R."/>
            <person name="Osoegawa K."/>
            <person name="de Jong P."/>
            <person name="Lindberg D.R."/>
            <person name="Seaver E.C."/>
            <person name="Weisblat D.A."/>
            <person name="Putnam N.H."/>
            <person name="Grigoriev I.V."/>
            <person name="Rokhsar D.S."/>
        </authorList>
    </citation>
    <scope>NUCLEOTIDE SEQUENCE</scope>
</reference>
<dbReference type="EnsemblMetazoa" id="HelroT179255">
    <property type="protein sequence ID" value="HelroP179255"/>
    <property type="gene ID" value="HelroG179255"/>
</dbReference>
<evidence type="ECO:0000313" key="10">
    <source>
        <dbReference type="Proteomes" id="UP000015101"/>
    </source>
</evidence>
<keyword evidence="2" id="KW-0378">Hydrolase</keyword>
<dbReference type="InterPro" id="IPR041645">
    <property type="entry name" value="ADAMTS_CR_2"/>
</dbReference>
<dbReference type="HOGENOM" id="CLU_829712_0_0_1"/>
<dbReference type="GeneID" id="20207206"/>
<organism evidence="9 10">
    <name type="scientific">Helobdella robusta</name>
    <name type="common">Californian leech</name>
    <dbReference type="NCBI Taxonomy" id="6412"/>
    <lineage>
        <taxon>Eukaryota</taxon>
        <taxon>Metazoa</taxon>
        <taxon>Spiralia</taxon>
        <taxon>Lophotrochozoa</taxon>
        <taxon>Annelida</taxon>
        <taxon>Clitellata</taxon>
        <taxon>Hirudinea</taxon>
        <taxon>Rhynchobdellida</taxon>
        <taxon>Glossiphoniidae</taxon>
        <taxon>Helobdella</taxon>
    </lineage>
</organism>
<evidence type="ECO:0000256" key="2">
    <source>
        <dbReference type="ARBA" id="ARBA00022801"/>
    </source>
</evidence>
<keyword evidence="10" id="KW-1185">Reference proteome</keyword>
<dbReference type="EMBL" id="KB097519">
    <property type="protein sequence ID" value="ESN95485.1"/>
    <property type="molecule type" value="Genomic_DNA"/>
</dbReference>
<dbReference type="EMBL" id="AMQM01006796">
    <property type="status" value="NOT_ANNOTATED_CDS"/>
    <property type="molecule type" value="Genomic_DNA"/>
</dbReference>
<dbReference type="Pfam" id="PF17771">
    <property type="entry name" value="ADAMTS_CR_2"/>
    <property type="match status" value="1"/>
</dbReference>
<proteinExistence type="predicted"/>
<dbReference type="GO" id="GO:0016787">
    <property type="term" value="F:hydrolase activity"/>
    <property type="evidence" value="ECO:0007669"/>
    <property type="project" value="UniProtKB-KW"/>
</dbReference>
<evidence type="ECO:0000256" key="3">
    <source>
        <dbReference type="ARBA" id="ARBA00022833"/>
    </source>
</evidence>
<feature type="transmembrane region" description="Helical" evidence="6">
    <location>
        <begin position="5"/>
        <end position="21"/>
    </location>
</feature>